<organism evidence="2 3">
    <name type="scientific">Bacteroides ovatus</name>
    <dbReference type="NCBI Taxonomy" id="28116"/>
    <lineage>
        <taxon>Bacteria</taxon>
        <taxon>Pseudomonadati</taxon>
        <taxon>Bacteroidota</taxon>
        <taxon>Bacteroidia</taxon>
        <taxon>Bacteroidales</taxon>
        <taxon>Bacteroidaceae</taxon>
        <taxon>Bacteroides</taxon>
    </lineage>
</organism>
<evidence type="ECO:0000313" key="1">
    <source>
        <dbReference type="EMBL" id="MDC7961341.1"/>
    </source>
</evidence>
<evidence type="ECO:0000313" key="2">
    <source>
        <dbReference type="EMBL" id="RGS84693.1"/>
    </source>
</evidence>
<dbReference type="EMBL" id="QRVZ01000006">
    <property type="protein sequence ID" value="RGS84693.1"/>
    <property type="molecule type" value="Genomic_DNA"/>
</dbReference>
<reference evidence="1" key="2">
    <citation type="submission" date="2022-10" db="EMBL/GenBank/DDBJ databases">
        <title>Human gut microbiome strain richness.</title>
        <authorList>
            <person name="Chen-Liaw A."/>
        </authorList>
    </citation>
    <scope>NUCLEOTIDE SEQUENCE</scope>
    <source>
        <strain evidence="1">RTP21484st1_H8_RTP21484_190118</strain>
    </source>
</reference>
<accession>A0A395W3T5</accession>
<comment type="caution">
    <text evidence="2">The sequence shown here is derived from an EMBL/GenBank/DDBJ whole genome shotgun (WGS) entry which is preliminary data.</text>
</comment>
<dbReference type="Proteomes" id="UP001215078">
    <property type="component" value="Unassembled WGS sequence"/>
</dbReference>
<name>A0A395W3T5_BACOV</name>
<dbReference type="RefSeq" id="WP_118313677.1">
    <property type="nucleotide sequence ID" value="NZ_CAKJYX010000005.1"/>
</dbReference>
<sequence length="208" mass="24268">MTEKRTIGKLIEKEVRKQQLSIVEFADRICCKRNNVYNLFTRNNMDIQQLALISKVLGRNFFKELAEDLELANETDESEEDIQSRKAVSQFMEVAPRVLRKLNASPIIVFSVSENGKYEGCPVPDFMLPDYAISFTIGETFQERAKDFYHPRLISIESLQNKEGIAIEISTNHLHDSRIINIKLDYKSKDEWYDTLKFALEVYNSFRK</sequence>
<evidence type="ECO:0000313" key="3">
    <source>
        <dbReference type="Proteomes" id="UP000266492"/>
    </source>
</evidence>
<gene>
    <name evidence="2" type="ORF">DWX70_10050</name>
    <name evidence="1" type="ORF">PQ628_24390</name>
</gene>
<dbReference type="Proteomes" id="UP000266492">
    <property type="component" value="Unassembled WGS sequence"/>
</dbReference>
<protein>
    <submittedName>
        <fullName evidence="2">Uncharacterized protein</fullName>
    </submittedName>
</protein>
<dbReference type="EMBL" id="JAQQPO010000044">
    <property type="protein sequence ID" value="MDC7961341.1"/>
    <property type="molecule type" value="Genomic_DNA"/>
</dbReference>
<proteinExistence type="predicted"/>
<reference evidence="2 3" key="1">
    <citation type="submission" date="2018-08" db="EMBL/GenBank/DDBJ databases">
        <title>A genome reference for cultivated species of the human gut microbiota.</title>
        <authorList>
            <person name="Zou Y."/>
            <person name="Xue W."/>
            <person name="Luo G."/>
        </authorList>
    </citation>
    <scope>NUCLEOTIDE SEQUENCE [LARGE SCALE GENOMIC DNA]</scope>
    <source>
        <strain evidence="2 3">AF20-9LB</strain>
    </source>
</reference>
<dbReference type="AlphaFoldDB" id="A0A395W3T5"/>